<evidence type="ECO:0000313" key="3">
    <source>
        <dbReference type="EMBL" id="AXY22479.1"/>
    </source>
</evidence>
<dbReference type="EMBL" id="CP023036">
    <property type="protein sequence ID" value="AXY22479.1"/>
    <property type="molecule type" value="Genomic_DNA"/>
</dbReference>
<accession>A0A347WC86</accession>
<name>A0A347WC86_9PROT</name>
<protein>
    <recommendedName>
        <fullName evidence="5">Secreted protein</fullName>
    </recommendedName>
</protein>
<proteinExistence type="predicted"/>
<gene>
    <name evidence="3" type="ORF">CD178_01716</name>
</gene>
<organism evidence="3 4">
    <name type="scientific">Komagataeibacter saccharivorans</name>
    <dbReference type="NCBI Taxonomy" id="265959"/>
    <lineage>
        <taxon>Bacteria</taxon>
        <taxon>Pseudomonadati</taxon>
        <taxon>Pseudomonadota</taxon>
        <taxon>Alphaproteobacteria</taxon>
        <taxon>Acetobacterales</taxon>
        <taxon>Acetobacteraceae</taxon>
        <taxon>Komagataeibacter</taxon>
    </lineage>
</organism>
<feature type="chain" id="PRO_5016913788" description="Secreted protein" evidence="2">
    <location>
        <begin position="32"/>
        <end position="122"/>
    </location>
</feature>
<dbReference type="AlphaFoldDB" id="A0A347WC86"/>
<evidence type="ECO:0000256" key="2">
    <source>
        <dbReference type="SAM" id="SignalP"/>
    </source>
</evidence>
<keyword evidence="2" id="KW-0732">Signal</keyword>
<dbReference type="OrthoDB" id="7280726at2"/>
<dbReference type="RefSeq" id="WP_118962897.1">
    <property type="nucleotide sequence ID" value="NZ_CP023036.1"/>
</dbReference>
<evidence type="ECO:0008006" key="5">
    <source>
        <dbReference type="Google" id="ProtNLM"/>
    </source>
</evidence>
<evidence type="ECO:0000313" key="4">
    <source>
        <dbReference type="Proteomes" id="UP000264120"/>
    </source>
</evidence>
<dbReference type="Proteomes" id="UP000264120">
    <property type="component" value="Chromosome"/>
</dbReference>
<keyword evidence="4" id="KW-1185">Reference proteome</keyword>
<feature type="region of interest" description="Disordered" evidence="1">
    <location>
        <begin position="93"/>
        <end position="122"/>
    </location>
</feature>
<dbReference type="KEGG" id="ksc:CD178_01716"/>
<reference evidence="3 4" key="1">
    <citation type="submission" date="2017-08" db="EMBL/GenBank/DDBJ databases">
        <title>Complete genome sequence of Gluconacetobacter saccharivorans CV1 isolated from Fermented Vinegar.</title>
        <authorList>
            <person name="Kim S.-Y."/>
        </authorList>
    </citation>
    <scope>NUCLEOTIDE SEQUENCE [LARGE SCALE GENOMIC DNA]</scope>
    <source>
        <strain evidence="3 4">CV1</strain>
    </source>
</reference>
<feature type="signal peptide" evidence="2">
    <location>
        <begin position="1"/>
        <end position="31"/>
    </location>
</feature>
<sequence>MVRTHGRIWIGIAACLLMLAGLLGSAVPVSAQAHPATGNCPGMMETHCLSHQQPSPATEHAHHKDPCCHVHVCAPDLSSPAALLRPAGLTGTGRPDFAFHRQTHRPGGDWLPPLRPPRIQNS</sequence>
<evidence type="ECO:0000256" key="1">
    <source>
        <dbReference type="SAM" id="MobiDB-lite"/>
    </source>
</evidence>